<dbReference type="Gene3D" id="3.30.70.330">
    <property type="match status" value="1"/>
</dbReference>
<dbReference type="VEuPathDB" id="VectorBase:BGLAX_047156"/>
<keyword evidence="14" id="KW-1185">Reference proteome</keyword>
<keyword evidence="3" id="KW-0963">Cytoplasm</keyword>
<evidence type="ECO:0000313" key="15">
    <source>
        <dbReference type="RefSeq" id="XP_013067332.1"/>
    </source>
</evidence>
<evidence type="ECO:0000259" key="10">
    <source>
        <dbReference type="PROSITE" id="PS50102"/>
    </source>
</evidence>
<evidence type="ECO:0000313" key="14">
    <source>
        <dbReference type="Proteomes" id="UP001165740"/>
    </source>
</evidence>
<dbReference type="GO" id="GO:0008380">
    <property type="term" value="P:RNA splicing"/>
    <property type="evidence" value="ECO:0007669"/>
    <property type="project" value="UniProtKB-KW"/>
</dbReference>
<keyword evidence="8" id="KW-0539">Nucleus</keyword>
<dbReference type="EnsemblMetazoa" id="BGLB017141-RA">
    <property type="protein sequence ID" value="BGLB017141-PA"/>
    <property type="gene ID" value="BGLB017141"/>
</dbReference>
<evidence type="ECO:0000256" key="3">
    <source>
        <dbReference type="ARBA" id="ARBA00022490"/>
    </source>
</evidence>
<reference evidence="11" key="2">
    <citation type="submission" date="2013-03" db="EMBL/GenBank/DDBJ databases">
        <title>Sequence assembly of the Biomphalaria glabrata genome version 4.3.</title>
        <authorList>
            <person name="Warren W."/>
            <person name="Wilson R.K."/>
            <person name="Hillier L.W."/>
            <person name="Minx P."/>
        </authorList>
    </citation>
    <scope>NUCLEOTIDE SEQUENCE</scope>
    <source>
        <strain evidence="11">BB02</strain>
    </source>
</reference>
<keyword evidence="6 9" id="KW-0694">RNA-binding</keyword>
<dbReference type="PROSITE" id="PS50102">
    <property type="entry name" value="RRM"/>
    <property type="match status" value="1"/>
</dbReference>
<reference evidence="16" key="4">
    <citation type="submission" date="2023-09" db="UniProtKB">
        <authorList>
            <consortium name="RefSeq"/>
        </authorList>
    </citation>
    <scope>IDENTIFICATION</scope>
</reference>
<evidence type="ECO:0000313" key="11">
    <source>
        <dbReference type="EnsemblMetazoa" id="BGLB017141-PB"/>
    </source>
</evidence>
<evidence type="ECO:0000256" key="9">
    <source>
        <dbReference type="PROSITE-ProRule" id="PRU00176"/>
    </source>
</evidence>
<dbReference type="Proteomes" id="UP000076420">
    <property type="component" value="Unassembled WGS sequence"/>
</dbReference>
<dbReference type="GO" id="GO:0005634">
    <property type="term" value="C:nucleus"/>
    <property type="evidence" value="ECO:0007669"/>
    <property type="project" value="UniProtKB-SubCell"/>
</dbReference>
<dbReference type="OrthoDB" id="4207594at2759"/>
<dbReference type="KEGG" id="bgt:106055576"/>
<dbReference type="GeneID" id="106055576"/>
<dbReference type="FunFam" id="3.30.70.330:FF:000077">
    <property type="entry name" value="RNA-binding motif protein 24"/>
    <property type="match status" value="1"/>
</dbReference>
<dbReference type="InterPro" id="IPR035979">
    <property type="entry name" value="RBD_domain_sf"/>
</dbReference>
<dbReference type="GO" id="GO:0005829">
    <property type="term" value="C:cytosol"/>
    <property type="evidence" value="ECO:0007669"/>
    <property type="project" value="TreeGrafter"/>
</dbReference>
<dbReference type="PANTHER" id="PTHR48024">
    <property type="entry name" value="GEO13361P1-RELATED"/>
    <property type="match status" value="1"/>
</dbReference>
<dbReference type="Pfam" id="PF00076">
    <property type="entry name" value="RRM_1"/>
    <property type="match status" value="1"/>
</dbReference>
<dbReference type="AlphaFoldDB" id="A0A2C9KB94"/>
<organism evidence="12 13">
    <name type="scientific">Biomphalaria glabrata</name>
    <name type="common">Bloodfluke planorb</name>
    <name type="synonym">Freshwater snail</name>
    <dbReference type="NCBI Taxonomy" id="6526"/>
    <lineage>
        <taxon>Eukaryota</taxon>
        <taxon>Metazoa</taxon>
        <taxon>Spiralia</taxon>
        <taxon>Lophotrochozoa</taxon>
        <taxon>Mollusca</taxon>
        <taxon>Gastropoda</taxon>
        <taxon>Heterobranchia</taxon>
        <taxon>Euthyneura</taxon>
        <taxon>Panpulmonata</taxon>
        <taxon>Hygrophila</taxon>
        <taxon>Lymnaeoidea</taxon>
        <taxon>Planorbidae</taxon>
        <taxon>Biomphalaria</taxon>
    </lineage>
</organism>
<gene>
    <name evidence="12" type="primary">106055576</name>
    <name evidence="15 16 17" type="synonym">LOC106055576</name>
</gene>
<dbReference type="SUPFAM" id="SSF54928">
    <property type="entry name" value="RNA-binding domain, RBD"/>
    <property type="match status" value="1"/>
</dbReference>
<proteinExistence type="predicted"/>
<protein>
    <submittedName>
        <fullName evidence="15 16">RNA-binding protein 24-B-like</fullName>
    </submittedName>
</protein>
<comment type="subcellular location">
    <subcellularLocation>
        <location evidence="2">Cytoplasm</location>
    </subcellularLocation>
    <subcellularLocation>
        <location evidence="1">Nucleus</location>
    </subcellularLocation>
</comment>
<dbReference type="GO" id="GO:0006397">
    <property type="term" value="P:mRNA processing"/>
    <property type="evidence" value="ECO:0007669"/>
    <property type="project" value="UniProtKB-KW"/>
</dbReference>
<dbReference type="STRING" id="6526.A0A2C9KB94"/>
<dbReference type="EnsemblMetazoa" id="BGLB017141-RC">
    <property type="protein sequence ID" value="BGLB017141-PC"/>
    <property type="gene ID" value="BGLB017141"/>
</dbReference>
<dbReference type="RefSeq" id="XP_055870978.1">
    <property type="nucleotide sequence ID" value="XM_056015003.1"/>
</dbReference>
<evidence type="ECO:0000256" key="7">
    <source>
        <dbReference type="ARBA" id="ARBA00023187"/>
    </source>
</evidence>
<keyword evidence="5" id="KW-0221">Differentiation</keyword>
<dbReference type="RefSeq" id="XP_013067332.1">
    <property type="nucleotide sequence ID" value="XM_013211878.2"/>
</dbReference>
<keyword evidence="4" id="KW-0507">mRNA processing</keyword>
<dbReference type="InterPro" id="IPR012677">
    <property type="entry name" value="Nucleotide-bd_a/b_plait_sf"/>
</dbReference>
<feature type="domain" description="RRM" evidence="10">
    <location>
        <begin position="21"/>
        <end position="98"/>
    </location>
</feature>
<evidence type="ECO:0000313" key="13">
    <source>
        <dbReference type="Proteomes" id="UP000076420"/>
    </source>
</evidence>
<reference evidence="11" key="1">
    <citation type="journal article" date="2004" name="J. Parasitol.">
        <title>The mitochondrial genome of Biomphalaria glabrata (Gastropoda: Basommatophora), intermediate host of Schistosoma mansoni.</title>
        <authorList>
            <person name="DeJong R.J."/>
            <person name="Emery A.M."/>
            <person name="Adema C.M."/>
        </authorList>
    </citation>
    <scope>NUCLEOTIDE SEQUENCE</scope>
    <source>
        <strain evidence="11">BB02</strain>
    </source>
</reference>
<evidence type="ECO:0000313" key="12">
    <source>
        <dbReference type="EnsemblMetazoa" id="BGLB017141-PC"/>
    </source>
</evidence>
<evidence type="ECO:0000256" key="1">
    <source>
        <dbReference type="ARBA" id="ARBA00004123"/>
    </source>
</evidence>
<reference evidence="12" key="3">
    <citation type="submission" date="2020-05" db="UniProtKB">
        <authorList>
            <consortium name="EnsemblMetazoa"/>
        </authorList>
    </citation>
    <scope>IDENTIFICATION</scope>
    <source>
        <strain evidence="12">BB02</strain>
    </source>
</reference>
<dbReference type="EnsemblMetazoa" id="BGLB017141-RB">
    <property type="protein sequence ID" value="BGLB017141-PB"/>
    <property type="gene ID" value="BGLB017141"/>
</dbReference>
<dbReference type="Proteomes" id="UP001165740">
    <property type="component" value="Chromosome 17"/>
</dbReference>
<dbReference type="SMART" id="SM00360">
    <property type="entry name" value="RRM"/>
    <property type="match status" value="1"/>
</dbReference>
<dbReference type="GO" id="GO:0003730">
    <property type="term" value="F:mRNA 3'-UTR binding"/>
    <property type="evidence" value="ECO:0007669"/>
    <property type="project" value="TreeGrafter"/>
</dbReference>
<dbReference type="CDD" id="cd12384">
    <property type="entry name" value="RRM_RBM24_RBM38_like"/>
    <property type="match status" value="1"/>
</dbReference>
<dbReference type="GO" id="GO:0030154">
    <property type="term" value="P:cell differentiation"/>
    <property type="evidence" value="ECO:0007669"/>
    <property type="project" value="UniProtKB-KW"/>
</dbReference>
<evidence type="ECO:0000256" key="6">
    <source>
        <dbReference type="ARBA" id="ARBA00022884"/>
    </source>
</evidence>
<dbReference type="VEuPathDB" id="VectorBase:BGLB017141"/>
<evidence type="ECO:0000313" key="16">
    <source>
        <dbReference type="RefSeq" id="XP_013067333.1"/>
    </source>
</evidence>
<keyword evidence="7" id="KW-0508">mRNA splicing</keyword>
<dbReference type="RefSeq" id="XP_013067333.1">
    <property type="nucleotide sequence ID" value="XM_013211879.2"/>
</dbReference>
<dbReference type="OMA" id="FAFGMPQ"/>
<evidence type="ECO:0000256" key="8">
    <source>
        <dbReference type="ARBA" id="ARBA00023242"/>
    </source>
</evidence>
<dbReference type="InterPro" id="IPR050886">
    <property type="entry name" value="RNA-binding_reg"/>
</dbReference>
<evidence type="ECO:0000313" key="17">
    <source>
        <dbReference type="RefSeq" id="XP_055870978.1"/>
    </source>
</evidence>
<dbReference type="InterPro" id="IPR000504">
    <property type="entry name" value="RRM_dom"/>
</dbReference>
<accession>A0A2C9KB94</accession>
<dbReference type="PANTHER" id="PTHR48024:SF56">
    <property type="entry name" value="HETEROGENEOUS NUCLEAR RIBONUCLEOPROTEIN A0"/>
    <property type="match status" value="1"/>
</dbReference>
<evidence type="ECO:0000256" key="5">
    <source>
        <dbReference type="ARBA" id="ARBA00022782"/>
    </source>
</evidence>
<name>A0A2C9KB94_BIOGL</name>
<sequence>MAVTAPASMLTITGQKDTQYTKIFVGGLPYHTTDQSLREYFDKFGDIEEAVVITDRQTGKSRGYGFVTMADKMAAERACKEPNPIIDGRKANVNLAYLGAKPRQNGLASVLPYAIKSIPGILPGQYGCDVDYYISSQLLANRYPTQYVYPASYLTAAAATAPSVLTTMPATSPLSPTPAGTPAQYALDYASAYTAATAAQFAASGYDAYSPYTSAAATTAGYGVGMPAGYTYAMPQQLAPSTTHFAGFQTPQIQERLQ</sequence>
<evidence type="ECO:0000256" key="4">
    <source>
        <dbReference type="ARBA" id="ARBA00022664"/>
    </source>
</evidence>
<evidence type="ECO:0000256" key="2">
    <source>
        <dbReference type="ARBA" id="ARBA00004496"/>
    </source>
</evidence>